<feature type="transmembrane region" description="Helical" evidence="1">
    <location>
        <begin position="21"/>
        <end position="39"/>
    </location>
</feature>
<feature type="transmembrane region" description="Helical" evidence="1">
    <location>
        <begin position="77"/>
        <end position="98"/>
    </location>
</feature>
<name>A0A645CNQ7_9ZZZZ</name>
<evidence type="ECO:0000256" key="1">
    <source>
        <dbReference type="SAM" id="Phobius"/>
    </source>
</evidence>
<gene>
    <name evidence="2" type="ORF">SDC9_125701</name>
</gene>
<dbReference type="EMBL" id="VSSQ01028820">
    <property type="protein sequence ID" value="MPM78690.1"/>
    <property type="molecule type" value="Genomic_DNA"/>
</dbReference>
<feature type="transmembrane region" description="Helical" evidence="1">
    <location>
        <begin position="128"/>
        <end position="148"/>
    </location>
</feature>
<feature type="transmembrane region" description="Helical" evidence="1">
    <location>
        <begin position="104"/>
        <end position="121"/>
    </location>
</feature>
<keyword evidence="1" id="KW-0472">Membrane</keyword>
<keyword evidence="1" id="KW-0812">Transmembrane</keyword>
<proteinExistence type="predicted"/>
<evidence type="ECO:0000313" key="2">
    <source>
        <dbReference type="EMBL" id="MPM78690.1"/>
    </source>
</evidence>
<accession>A0A645CNQ7</accession>
<protein>
    <submittedName>
        <fullName evidence="2">IS1595 family transposase ISPana1</fullName>
    </submittedName>
</protein>
<dbReference type="AlphaFoldDB" id="A0A645CNQ7"/>
<sequence>MGVWMFIGVCISVYSKTPLRAALNSFMFFIGMVGSYYIYTIKIAGFFPKSYMMIWIAMTVLSLFLGAVCWYAKGTHVVSVCISAVVFMMFARQAFYFGFWYFDISYIPELILWAATIMVLYKSPKQITCVLVIGTALFFIMSQINLFGE</sequence>
<organism evidence="2">
    <name type="scientific">bioreactor metagenome</name>
    <dbReference type="NCBI Taxonomy" id="1076179"/>
    <lineage>
        <taxon>unclassified sequences</taxon>
        <taxon>metagenomes</taxon>
        <taxon>ecological metagenomes</taxon>
    </lineage>
</organism>
<feature type="transmembrane region" description="Helical" evidence="1">
    <location>
        <begin position="51"/>
        <end position="70"/>
    </location>
</feature>
<keyword evidence="1" id="KW-1133">Transmembrane helix</keyword>
<comment type="caution">
    <text evidence="2">The sequence shown here is derived from an EMBL/GenBank/DDBJ whole genome shotgun (WGS) entry which is preliminary data.</text>
</comment>
<reference evidence="2" key="1">
    <citation type="submission" date="2019-08" db="EMBL/GenBank/DDBJ databases">
        <authorList>
            <person name="Kucharzyk K."/>
            <person name="Murdoch R.W."/>
            <person name="Higgins S."/>
            <person name="Loffler F."/>
        </authorList>
    </citation>
    <scope>NUCLEOTIDE SEQUENCE</scope>
</reference>